<dbReference type="KEGG" id="stac:ABII15_05355"/>
<dbReference type="InterPro" id="IPR023631">
    <property type="entry name" value="Amidase_dom"/>
</dbReference>
<dbReference type="PANTHER" id="PTHR11895">
    <property type="entry name" value="TRANSAMIDASE"/>
    <property type="match status" value="1"/>
</dbReference>
<dbReference type="AlphaFoldDB" id="A0AAU8IML5"/>
<dbReference type="InterPro" id="IPR000120">
    <property type="entry name" value="Amidase"/>
</dbReference>
<dbReference type="Pfam" id="PF01425">
    <property type="entry name" value="Amidase"/>
    <property type="match status" value="1"/>
</dbReference>
<proteinExistence type="inferred from homology"/>
<comment type="similarity">
    <text evidence="1">Belongs to the amidase family.</text>
</comment>
<evidence type="ECO:0000256" key="1">
    <source>
        <dbReference type="ARBA" id="ARBA00009199"/>
    </source>
</evidence>
<sequence length="484" mass="50127">MSTPTAPHALTALEQAAAVRAGDLAPEELVRHHLARAEAFDESFGAFVTRTPEAALSAAAALRERSDAERASPLSGVPTAVKDLTDTAGVATTYGSKAFVAHVPTADAHSVSRLRAAGTISIGKTNTPEFGCCCYTDNDVKGPARNPWDPALSAGGSSGGSAVAVALGLVPVAHASDGGGSIRIPASACGLFGIKPSRGRVSSGPAGAEVTGLAVQGPLARSVRDAAALLDALAGPEPGDPHWAPPLPEGETFLGHADRSPGRLRIGRYASPAAEGVTVDPECVAAWEHASALLESLGHDVEDIPTPFGPEIGDHFVSAWGVQSLGYAVEPDREALLRPVTRAWREYGRTVSGERFAAAVTGMQRASRRAVRATAAYDVVLTPTLATVPRPVEYFDESGDPLVNLHRQSAFSAFTSPYNMTGQPAVNVPLYWTAGDVPIGVQLVGRPADEATLIALSAQLEEALPWRDRYARLLSASAPAALAG</sequence>
<dbReference type="GO" id="GO:0003824">
    <property type="term" value="F:catalytic activity"/>
    <property type="evidence" value="ECO:0007669"/>
    <property type="project" value="InterPro"/>
</dbReference>
<protein>
    <submittedName>
        <fullName evidence="3">Amidase</fullName>
    </submittedName>
</protein>
<accession>A0AAU8IML5</accession>
<evidence type="ECO:0000259" key="2">
    <source>
        <dbReference type="Pfam" id="PF01425"/>
    </source>
</evidence>
<gene>
    <name evidence="3" type="ORF">ABII15_05355</name>
</gene>
<reference evidence="3" key="1">
    <citation type="submission" date="2024-06" db="EMBL/GenBank/DDBJ databases">
        <title>Streptomyces sp. strain HUAS MG91 genome sequences.</title>
        <authorList>
            <person name="Mo P."/>
        </authorList>
    </citation>
    <scope>NUCLEOTIDE SEQUENCE</scope>
    <source>
        <strain evidence="3">HUAS MG91</strain>
    </source>
</reference>
<dbReference type="SUPFAM" id="SSF75304">
    <property type="entry name" value="Amidase signature (AS) enzymes"/>
    <property type="match status" value="1"/>
</dbReference>
<name>A0AAU8IML5_9ACTN</name>
<dbReference type="PANTHER" id="PTHR11895:SF7">
    <property type="entry name" value="GLUTAMYL-TRNA(GLN) AMIDOTRANSFERASE SUBUNIT A, MITOCHONDRIAL"/>
    <property type="match status" value="1"/>
</dbReference>
<feature type="domain" description="Amidase" evidence="2">
    <location>
        <begin position="28"/>
        <end position="453"/>
    </location>
</feature>
<dbReference type="Gene3D" id="3.90.1300.10">
    <property type="entry name" value="Amidase signature (AS) domain"/>
    <property type="match status" value="1"/>
</dbReference>
<dbReference type="RefSeq" id="WP_353941115.1">
    <property type="nucleotide sequence ID" value="NZ_CP159534.1"/>
</dbReference>
<dbReference type="InterPro" id="IPR036928">
    <property type="entry name" value="AS_sf"/>
</dbReference>
<dbReference type="PROSITE" id="PS00571">
    <property type="entry name" value="AMIDASES"/>
    <property type="match status" value="1"/>
</dbReference>
<evidence type="ECO:0000313" key="3">
    <source>
        <dbReference type="EMBL" id="XCJ69428.1"/>
    </source>
</evidence>
<dbReference type="InterPro" id="IPR020556">
    <property type="entry name" value="Amidase_CS"/>
</dbReference>
<organism evidence="3">
    <name type="scientific">Streptomyces tabacisoli</name>
    <dbReference type="NCBI Taxonomy" id="3156398"/>
    <lineage>
        <taxon>Bacteria</taxon>
        <taxon>Bacillati</taxon>
        <taxon>Actinomycetota</taxon>
        <taxon>Actinomycetes</taxon>
        <taxon>Kitasatosporales</taxon>
        <taxon>Streptomycetaceae</taxon>
        <taxon>Streptomyces</taxon>
    </lineage>
</organism>
<dbReference type="EMBL" id="CP159534">
    <property type="protein sequence ID" value="XCJ69428.1"/>
    <property type="molecule type" value="Genomic_DNA"/>
</dbReference>